<reference evidence="1 2" key="1">
    <citation type="submission" date="2016-12" db="EMBL/GenBank/DDBJ databases">
        <title>Thioflexothrix psekupsii D3 genome sequencing and assembly.</title>
        <authorList>
            <person name="Fomenkov A."/>
            <person name="Vincze T."/>
            <person name="Grabovich M."/>
            <person name="Anton B.P."/>
            <person name="Dubinina G."/>
            <person name="Orlova M."/>
            <person name="Belousova E."/>
            <person name="Roberts R.J."/>
        </authorList>
    </citation>
    <scope>NUCLEOTIDE SEQUENCE [LARGE SCALE GENOMIC DNA]</scope>
    <source>
        <strain evidence="1">D3</strain>
    </source>
</reference>
<dbReference type="PANTHER" id="PTHR34235">
    <property type="entry name" value="SLR1203 PROTEIN-RELATED"/>
    <property type="match status" value="1"/>
</dbReference>
<name>A0A251X847_9GAMM</name>
<organism evidence="1 2">
    <name type="scientific">Thioflexithrix psekupsensis</name>
    <dbReference type="NCBI Taxonomy" id="1570016"/>
    <lineage>
        <taxon>Bacteria</taxon>
        <taxon>Pseudomonadati</taxon>
        <taxon>Pseudomonadota</taxon>
        <taxon>Gammaproteobacteria</taxon>
        <taxon>Thiotrichales</taxon>
        <taxon>Thioflexithrix</taxon>
    </lineage>
</organism>
<dbReference type="Proteomes" id="UP000194798">
    <property type="component" value="Unassembled WGS sequence"/>
</dbReference>
<dbReference type="EMBL" id="MSLT01000012">
    <property type="protein sequence ID" value="OUD13964.1"/>
    <property type="molecule type" value="Genomic_DNA"/>
</dbReference>
<sequence length="156" mass="18434">MNDLAVSYEKDYHQWIEQHIQLLKTGQWHALDTVHLIEELEGMANRDKHELVSHLVILMAHLLRWQFQLKHLTERWGEFQGNSWRASMIEQRYRVQAQLEHIPSLKNALNDSIIRAYPKAVLLAAKETGLDKNHFPIHCPYTVEQILDDDFYPQAN</sequence>
<dbReference type="OrthoDB" id="5766125at2"/>
<dbReference type="AlphaFoldDB" id="A0A251X847"/>
<keyword evidence="2" id="KW-1185">Reference proteome</keyword>
<dbReference type="InterPro" id="IPR002636">
    <property type="entry name" value="DUF29"/>
</dbReference>
<dbReference type="Gene3D" id="1.20.1220.20">
    <property type="entry name" value="Uncharcterised protein PF01724"/>
    <property type="match status" value="1"/>
</dbReference>
<accession>A0A251X847</accession>
<evidence type="ECO:0000313" key="2">
    <source>
        <dbReference type="Proteomes" id="UP000194798"/>
    </source>
</evidence>
<dbReference type="Pfam" id="PF01724">
    <property type="entry name" value="DUF29"/>
    <property type="match status" value="1"/>
</dbReference>
<protein>
    <recommendedName>
        <fullName evidence="3">DUF29 domain-containing protein</fullName>
    </recommendedName>
</protein>
<dbReference type="RefSeq" id="WP_086487749.1">
    <property type="nucleotide sequence ID" value="NZ_MSLT01000012.1"/>
</dbReference>
<proteinExistence type="predicted"/>
<comment type="caution">
    <text evidence="1">The sequence shown here is derived from an EMBL/GenBank/DDBJ whole genome shotgun (WGS) entry which is preliminary data.</text>
</comment>
<gene>
    <name evidence="1" type="ORF">TPSD3_06365</name>
</gene>
<evidence type="ECO:0008006" key="3">
    <source>
        <dbReference type="Google" id="ProtNLM"/>
    </source>
</evidence>
<evidence type="ECO:0000313" key="1">
    <source>
        <dbReference type="EMBL" id="OUD13964.1"/>
    </source>
</evidence>